<protein>
    <submittedName>
        <fullName evidence="1">Uncharacterized protein</fullName>
    </submittedName>
</protein>
<dbReference type="EMBL" id="JANCYU010000045">
    <property type="protein sequence ID" value="KAK4526946.1"/>
    <property type="molecule type" value="Genomic_DNA"/>
</dbReference>
<organism evidence="1 2">
    <name type="scientific">Galdieria yellowstonensis</name>
    <dbReference type="NCBI Taxonomy" id="3028027"/>
    <lineage>
        <taxon>Eukaryota</taxon>
        <taxon>Rhodophyta</taxon>
        <taxon>Bangiophyceae</taxon>
        <taxon>Galdieriales</taxon>
        <taxon>Galdieriaceae</taxon>
        <taxon>Galdieria</taxon>
    </lineage>
</organism>
<keyword evidence="2" id="KW-1185">Reference proteome</keyword>
<reference evidence="1 2" key="1">
    <citation type="submission" date="2022-07" db="EMBL/GenBank/DDBJ databases">
        <title>Genome-wide signatures of adaptation to extreme environments.</title>
        <authorList>
            <person name="Cho C.H."/>
            <person name="Yoon H.S."/>
        </authorList>
    </citation>
    <scope>NUCLEOTIDE SEQUENCE [LARGE SCALE GENOMIC DNA]</scope>
    <source>
        <strain evidence="1 2">108.79 E11</strain>
    </source>
</reference>
<dbReference type="Gene3D" id="3.20.20.150">
    <property type="entry name" value="Divalent-metal-dependent TIM barrel enzymes"/>
    <property type="match status" value="1"/>
</dbReference>
<proteinExistence type="predicted"/>
<dbReference type="AlphaFoldDB" id="A0AAV9II43"/>
<gene>
    <name evidence="1" type="ORF">GAYE_SCF29G4865</name>
</gene>
<sequence length="152" mass="17866">MSKSFGIFPYWRISSWLLGNGKYALRNMWRALARMEYSVPLVFESFSNVIVSPFVTEALAIWRNQWEEGEQVAKHALSFIQSEWLAAHTSQRQDRFHGMERHNLFSCLEMLIAECPMRIPTSRCIPCVFHSIVCQVFIYSKLDNYGYGCYQY</sequence>
<evidence type="ECO:0000313" key="1">
    <source>
        <dbReference type="EMBL" id="KAK4526946.1"/>
    </source>
</evidence>
<name>A0AAV9II43_9RHOD</name>
<accession>A0AAV9II43</accession>
<evidence type="ECO:0000313" key="2">
    <source>
        <dbReference type="Proteomes" id="UP001300502"/>
    </source>
</evidence>
<comment type="caution">
    <text evidence="1">The sequence shown here is derived from an EMBL/GenBank/DDBJ whole genome shotgun (WGS) entry which is preliminary data.</text>
</comment>
<dbReference type="Proteomes" id="UP001300502">
    <property type="component" value="Unassembled WGS sequence"/>
</dbReference>